<accession>A0ACC0JT44</accession>
<sequence length="66" mass="7818">MMNQRNVKDGVEPCEKIYKGTIDCFLRTVRSEGPPALYKGFVPTWLRMGPWNIIFFLSYEQLKQLY</sequence>
<name>A0ACC0JT44_CHOFU</name>
<proteinExistence type="predicted"/>
<organism evidence="1 2">
    <name type="scientific">Choristoneura fumiferana</name>
    <name type="common">Spruce budworm moth</name>
    <name type="synonym">Archips fumiferana</name>
    <dbReference type="NCBI Taxonomy" id="7141"/>
    <lineage>
        <taxon>Eukaryota</taxon>
        <taxon>Metazoa</taxon>
        <taxon>Ecdysozoa</taxon>
        <taxon>Arthropoda</taxon>
        <taxon>Hexapoda</taxon>
        <taxon>Insecta</taxon>
        <taxon>Pterygota</taxon>
        <taxon>Neoptera</taxon>
        <taxon>Endopterygota</taxon>
        <taxon>Lepidoptera</taxon>
        <taxon>Glossata</taxon>
        <taxon>Ditrysia</taxon>
        <taxon>Tortricoidea</taxon>
        <taxon>Tortricidae</taxon>
        <taxon>Tortricinae</taxon>
        <taxon>Choristoneura</taxon>
    </lineage>
</organism>
<gene>
    <name evidence="1" type="ORF">MSG28_001911</name>
</gene>
<comment type="caution">
    <text evidence="1">The sequence shown here is derived from an EMBL/GenBank/DDBJ whole genome shotgun (WGS) entry which is preliminary data.</text>
</comment>
<evidence type="ECO:0000313" key="1">
    <source>
        <dbReference type="EMBL" id="KAI8427332.1"/>
    </source>
</evidence>
<keyword evidence="2" id="KW-1185">Reference proteome</keyword>
<dbReference type="Proteomes" id="UP001064048">
    <property type="component" value="Chromosome 3"/>
</dbReference>
<protein>
    <submittedName>
        <fullName evidence="1">Uncharacterized protein</fullName>
    </submittedName>
</protein>
<reference evidence="1 2" key="1">
    <citation type="journal article" date="2022" name="Genome Biol. Evol.">
        <title>The Spruce Budworm Genome: Reconstructing the Evolutionary History of Antifreeze Proteins.</title>
        <authorList>
            <person name="Beliveau C."/>
            <person name="Gagne P."/>
            <person name="Picq S."/>
            <person name="Vernygora O."/>
            <person name="Keeling C.I."/>
            <person name="Pinkney K."/>
            <person name="Doucet D."/>
            <person name="Wen F."/>
            <person name="Johnston J.S."/>
            <person name="Maaroufi H."/>
            <person name="Boyle B."/>
            <person name="Laroche J."/>
            <person name="Dewar K."/>
            <person name="Juretic N."/>
            <person name="Blackburn G."/>
            <person name="Nisole A."/>
            <person name="Brunet B."/>
            <person name="Brandao M."/>
            <person name="Lumley L."/>
            <person name="Duan J."/>
            <person name="Quan G."/>
            <person name="Lucarotti C.J."/>
            <person name="Roe A.D."/>
            <person name="Sperling F.A.H."/>
            <person name="Levesque R.C."/>
            <person name="Cusson M."/>
        </authorList>
    </citation>
    <scope>NUCLEOTIDE SEQUENCE [LARGE SCALE GENOMIC DNA]</scope>
    <source>
        <strain evidence="1">Glfc:IPQL:Cfum</strain>
    </source>
</reference>
<dbReference type="EMBL" id="CM046103">
    <property type="protein sequence ID" value="KAI8427332.1"/>
    <property type="molecule type" value="Genomic_DNA"/>
</dbReference>
<evidence type="ECO:0000313" key="2">
    <source>
        <dbReference type="Proteomes" id="UP001064048"/>
    </source>
</evidence>